<evidence type="ECO:0000313" key="9">
    <source>
        <dbReference type="EMBL" id="RVU20248.1"/>
    </source>
</evidence>
<dbReference type="PIRSF" id="PIRSF001426">
    <property type="entry name" value="NHase_alpha"/>
    <property type="match status" value="1"/>
</dbReference>
<dbReference type="EC" id="4.2.1.84" evidence="2"/>
<evidence type="ECO:0000256" key="7">
    <source>
        <dbReference type="SAM" id="MobiDB-lite"/>
    </source>
</evidence>
<comment type="caution">
    <text evidence="9">The sequence shown here is derived from an EMBL/GenBank/DDBJ whole genome shotgun (WGS) entry which is preliminary data.</text>
</comment>
<evidence type="ECO:0000256" key="1">
    <source>
        <dbReference type="ARBA" id="ARBA00009363"/>
    </source>
</evidence>
<dbReference type="Pfam" id="PF02979">
    <property type="entry name" value="NHase_alpha"/>
    <property type="match status" value="1"/>
</dbReference>
<feature type="binding site" evidence="6">
    <location>
        <position position="129"/>
    </location>
    <ligand>
        <name>Fe(3+)</name>
        <dbReference type="ChEBI" id="CHEBI:29034"/>
    </ligand>
</feature>
<evidence type="ECO:0000313" key="10">
    <source>
        <dbReference type="Proteomes" id="UP000286997"/>
    </source>
</evidence>
<evidence type="ECO:0000256" key="5">
    <source>
        <dbReference type="ARBA" id="ARBA00044877"/>
    </source>
</evidence>
<evidence type="ECO:0000259" key="8">
    <source>
        <dbReference type="Pfam" id="PF02979"/>
    </source>
</evidence>
<dbReference type="EMBL" id="SACP01000004">
    <property type="protein sequence ID" value="RVU20248.1"/>
    <property type="molecule type" value="Genomic_DNA"/>
</dbReference>
<evidence type="ECO:0000256" key="4">
    <source>
        <dbReference type="ARBA" id="ARBA00023239"/>
    </source>
</evidence>
<evidence type="ECO:0000256" key="6">
    <source>
        <dbReference type="PIRSR" id="PIRSR001426-1"/>
    </source>
</evidence>
<dbReference type="NCBIfam" id="TIGR01323">
    <property type="entry name" value="nitrile_alph"/>
    <property type="match status" value="1"/>
</dbReference>
<dbReference type="SUPFAM" id="SSF56209">
    <property type="entry name" value="Nitrile hydratase alpha chain"/>
    <property type="match status" value="1"/>
</dbReference>
<feature type="binding site" evidence="6">
    <location>
        <position position="128"/>
    </location>
    <ligand>
        <name>Fe(3+)</name>
        <dbReference type="ChEBI" id="CHEBI:29034"/>
    </ligand>
</feature>
<accession>A0A3S2WE74</accession>
<keyword evidence="6" id="KW-0408">Iron</keyword>
<keyword evidence="10" id="KW-1185">Reference proteome</keyword>
<keyword evidence="3 6" id="KW-0479">Metal-binding</keyword>
<dbReference type="Gene3D" id="3.90.330.10">
    <property type="entry name" value="Nitrile hydratase alpha /Thiocyanate hydrolase gamma"/>
    <property type="match status" value="1"/>
</dbReference>
<dbReference type="InterPro" id="IPR018141">
    <property type="entry name" value="Nitrile_hydratase_asu"/>
</dbReference>
<dbReference type="Proteomes" id="UP000286997">
    <property type="component" value="Unassembled WGS sequence"/>
</dbReference>
<dbReference type="InterPro" id="IPR004232">
    <property type="entry name" value="CN_Hdrtase_a/SCN_Hdrlase_g"/>
</dbReference>
<evidence type="ECO:0000256" key="3">
    <source>
        <dbReference type="ARBA" id="ARBA00022723"/>
    </source>
</evidence>
<feature type="binding site" evidence="6">
    <location>
        <position position="130"/>
    </location>
    <ligand>
        <name>Fe(3+)</name>
        <dbReference type="ChEBI" id="CHEBI:29034"/>
    </ligand>
</feature>
<dbReference type="AlphaFoldDB" id="A0A3S2WE74"/>
<feature type="region of interest" description="Disordered" evidence="7">
    <location>
        <begin position="1"/>
        <end position="30"/>
    </location>
</feature>
<organism evidence="9 10">
    <name type="scientific">Methylobacterium oryzihabitans</name>
    <dbReference type="NCBI Taxonomy" id="2499852"/>
    <lineage>
        <taxon>Bacteria</taxon>
        <taxon>Pseudomonadati</taxon>
        <taxon>Pseudomonadota</taxon>
        <taxon>Alphaproteobacteria</taxon>
        <taxon>Hyphomicrobiales</taxon>
        <taxon>Methylobacteriaceae</taxon>
        <taxon>Methylobacterium</taxon>
    </lineage>
</organism>
<dbReference type="OrthoDB" id="528553at2"/>
<comment type="similarity">
    <text evidence="1">Belongs to the nitrile hydratase subunit alpha family.</text>
</comment>
<dbReference type="GO" id="GO:0046914">
    <property type="term" value="F:transition metal ion binding"/>
    <property type="evidence" value="ECO:0007669"/>
    <property type="project" value="InterPro"/>
</dbReference>
<gene>
    <name evidence="9" type="primary">nthA</name>
    <name evidence="9" type="ORF">EOE48_06470</name>
</gene>
<sequence length="222" mass="24359">MAHDPGPHEPHHHPHADHDHGHDHPHHGSALSPMELRVRALESILVEKGYVEPAAMDALIETYETRIGPRNGARVVARAWVDPAYRERLLADGTAAIRELGIGGRGGEHMVVVANTPEEHNLVVCTLCSCYPWPVLGLPPVWYKSPPYRSRAVIDPRGVLEEFGVALPATTRIRVWDSTAELRFMVLPMRPEGTEDLDEAALADLVTRDAMIGTGLPQGGRA</sequence>
<name>A0A3S2WE74_9HYPH</name>
<feature type="domain" description="Nitrile hydratase alpha/Thiocyanate hydrolase gamma" evidence="8">
    <location>
        <begin position="34"/>
        <end position="214"/>
    </location>
</feature>
<dbReference type="InterPro" id="IPR023900">
    <property type="entry name" value="CN_Hdrtase_asu/SCN_Hdrlase_gsu"/>
</dbReference>
<dbReference type="RefSeq" id="WP_127727966.1">
    <property type="nucleotide sequence ID" value="NZ_SACP01000004.1"/>
</dbReference>
<evidence type="ECO:0000256" key="2">
    <source>
        <dbReference type="ARBA" id="ARBA00013079"/>
    </source>
</evidence>
<protein>
    <recommendedName>
        <fullName evidence="2">nitrile hydratase</fullName>
        <ecNumber evidence="2">4.2.1.84</ecNumber>
    </recommendedName>
</protein>
<dbReference type="InterPro" id="IPR036648">
    <property type="entry name" value="CN_Hdrase_a/SCN_Hdrase_g_sf"/>
</dbReference>
<comment type="catalytic activity">
    <reaction evidence="5">
        <text>an aliphatic primary amide = an aliphatic nitrile + H2O</text>
        <dbReference type="Rhea" id="RHEA:12673"/>
        <dbReference type="ChEBI" id="CHEBI:15377"/>
        <dbReference type="ChEBI" id="CHEBI:65285"/>
        <dbReference type="ChEBI" id="CHEBI:80291"/>
        <dbReference type="EC" id="4.2.1.84"/>
    </reaction>
</comment>
<reference evidence="9 10" key="1">
    <citation type="submission" date="2019-01" db="EMBL/GenBank/DDBJ databases">
        <authorList>
            <person name="Chen W.-M."/>
        </authorList>
    </citation>
    <scope>NUCLEOTIDE SEQUENCE [LARGE SCALE GENOMIC DNA]</scope>
    <source>
        <strain evidence="9 10">TER-1</strain>
    </source>
</reference>
<feature type="binding site" evidence="6">
    <location>
        <position position="125"/>
    </location>
    <ligand>
        <name>Fe(3+)</name>
        <dbReference type="ChEBI" id="CHEBI:29034"/>
    </ligand>
</feature>
<keyword evidence="4 9" id="KW-0456">Lyase</keyword>
<dbReference type="GO" id="GO:0018822">
    <property type="term" value="F:nitrile hydratase activity"/>
    <property type="evidence" value="ECO:0007669"/>
    <property type="project" value="UniProtKB-EC"/>
</dbReference>
<proteinExistence type="inferred from homology"/>